<proteinExistence type="predicted"/>
<name>A0A6H1TVW6_9CYAN</name>
<reference evidence="1 2" key="1">
    <citation type="submission" date="2020-04" db="EMBL/GenBank/DDBJ databases">
        <authorList>
            <person name="Basu S."/>
            <person name="Maruthanayagam V."/>
            <person name="Chakraborty S."/>
            <person name="Pramanik A."/>
            <person name="Mukherjee J."/>
            <person name="Brink B."/>
        </authorList>
    </citation>
    <scope>NUCLEOTIDE SEQUENCE [LARGE SCALE GENOMIC DNA]</scope>
    <source>
        <strain evidence="1 2">AP17</strain>
    </source>
</reference>
<accession>A0A6H1TVW6</accession>
<dbReference type="AlphaFoldDB" id="A0A6H1TVW6"/>
<dbReference type="Proteomes" id="UP000500857">
    <property type="component" value="Chromosome"/>
</dbReference>
<organism evidence="1 2">
    <name type="scientific">Oxynema aestuarii AP17</name>
    <dbReference type="NCBI Taxonomy" id="2064643"/>
    <lineage>
        <taxon>Bacteria</taxon>
        <taxon>Bacillati</taxon>
        <taxon>Cyanobacteriota</taxon>
        <taxon>Cyanophyceae</taxon>
        <taxon>Oscillatoriophycideae</taxon>
        <taxon>Oscillatoriales</taxon>
        <taxon>Oscillatoriaceae</taxon>
        <taxon>Oxynema</taxon>
        <taxon>Oxynema aestuarii</taxon>
    </lineage>
</organism>
<keyword evidence="2" id="KW-1185">Reference proteome</keyword>
<gene>
    <name evidence="1" type="ORF">HCG48_05445</name>
</gene>
<dbReference type="EMBL" id="CP051167">
    <property type="protein sequence ID" value="QIZ70080.1"/>
    <property type="molecule type" value="Genomic_DNA"/>
</dbReference>
<dbReference type="KEGG" id="oxy:HCG48_05445"/>
<dbReference type="RefSeq" id="WP_168568237.1">
    <property type="nucleotide sequence ID" value="NZ_CP051167.1"/>
</dbReference>
<sequence length="62" mass="6899">MASWIDIEPLLIRSVRGAMERATFSRDLSVTAIGKPALPERRSVERDSRTIANGECEDCSYA</sequence>
<evidence type="ECO:0000313" key="1">
    <source>
        <dbReference type="EMBL" id="QIZ70080.1"/>
    </source>
</evidence>
<evidence type="ECO:0000313" key="2">
    <source>
        <dbReference type="Proteomes" id="UP000500857"/>
    </source>
</evidence>
<protein>
    <submittedName>
        <fullName evidence="1">Uncharacterized protein</fullName>
    </submittedName>
</protein>